<evidence type="ECO:0008006" key="3">
    <source>
        <dbReference type="Google" id="ProtNLM"/>
    </source>
</evidence>
<protein>
    <recommendedName>
        <fullName evidence="3">Protein ImuA</fullName>
    </recommendedName>
</protein>
<dbReference type="RefSeq" id="WP_229743585.1">
    <property type="nucleotide sequence ID" value="NZ_BMJQ01000004.1"/>
</dbReference>
<dbReference type="InterPro" id="IPR027417">
    <property type="entry name" value="P-loop_NTPase"/>
</dbReference>
<comment type="caution">
    <text evidence="1">The sequence shown here is derived from an EMBL/GenBank/DDBJ whole genome shotgun (WGS) entry which is preliminary data.</text>
</comment>
<evidence type="ECO:0000313" key="1">
    <source>
        <dbReference type="EMBL" id="GGF12156.1"/>
    </source>
</evidence>
<evidence type="ECO:0000313" key="2">
    <source>
        <dbReference type="Proteomes" id="UP000646365"/>
    </source>
</evidence>
<dbReference type="AlphaFoldDB" id="A0A8J2YRQ1"/>
<proteinExistence type="predicted"/>
<dbReference type="Gene3D" id="3.40.50.300">
    <property type="entry name" value="P-loop containing nucleotide triphosphate hydrolases"/>
    <property type="match status" value="1"/>
</dbReference>
<keyword evidence="2" id="KW-1185">Reference proteome</keyword>
<gene>
    <name evidence="1" type="ORF">GCM10011611_17230</name>
</gene>
<dbReference type="Proteomes" id="UP000646365">
    <property type="component" value="Unassembled WGS sequence"/>
</dbReference>
<reference evidence="1" key="2">
    <citation type="submission" date="2020-09" db="EMBL/GenBank/DDBJ databases">
        <authorList>
            <person name="Sun Q."/>
            <person name="Zhou Y."/>
        </authorList>
    </citation>
    <scope>NUCLEOTIDE SEQUENCE</scope>
    <source>
        <strain evidence="1">CGMCC 1.15725</strain>
    </source>
</reference>
<organism evidence="1 2">
    <name type="scientific">Aliidongia dinghuensis</name>
    <dbReference type="NCBI Taxonomy" id="1867774"/>
    <lineage>
        <taxon>Bacteria</taxon>
        <taxon>Pseudomonadati</taxon>
        <taxon>Pseudomonadota</taxon>
        <taxon>Alphaproteobacteria</taxon>
        <taxon>Rhodospirillales</taxon>
        <taxon>Dongiaceae</taxon>
        <taxon>Aliidongia</taxon>
    </lineage>
</organism>
<sequence>MATLVQFGGKKQAALVALRAALRRLEGPGRAAAGVVPTGFDAIDRALPDGGLARGALHEIVADEADQAAASGFLARLLAGLGAAGPVLWCLADPDLYGPGLARLGLAPGRLILARARRDADLLWAMEEGLKTPGLAAVLGEPHGLDLTASRRLQLAAESTGGVGLVLRRAQAADADQRGKATAAVTRWRVASAPSLADLPNLDLPGLAVPRDFGLMRGRWRVSLERCRGAVPIYDGVSGDGSYGEWLVEETDATSAVAVAQQLGDRSGASPAAVRAVRRVG</sequence>
<dbReference type="EMBL" id="BMJQ01000004">
    <property type="protein sequence ID" value="GGF12156.1"/>
    <property type="molecule type" value="Genomic_DNA"/>
</dbReference>
<dbReference type="SUPFAM" id="SSF52540">
    <property type="entry name" value="P-loop containing nucleoside triphosphate hydrolases"/>
    <property type="match status" value="1"/>
</dbReference>
<reference evidence="1" key="1">
    <citation type="journal article" date="2014" name="Int. J. Syst. Evol. Microbiol.">
        <title>Complete genome sequence of Corynebacterium casei LMG S-19264T (=DSM 44701T), isolated from a smear-ripened cheese.</title>
        <authorList>
            <consortium name="US DOE Joint Genome Institute (JGI-PGF)"/>
            <person name="Walter F."/>
            <person name="Albersmeier A."/>
            <person name="Kalinowski J."/>
            <person name="Ruckert C."/>
        </authorList>
    </citation>
    <scope>NUCLEOTIDE SEQUENCE</scope>
    <source>
        <strain evidence="1">CGMCC 1.15725</strain>
    </source>
</reference>
<name>A0A8J2YRQ1_9PROT</name>
<accession>A0A8J2YRQ1</accession>